<dbReference type="InterPro" id="IPR003838">
    <property type="entry name" value="ABC3_permease_C"/>
</dbReference>
<organism evidence="10 11">
    <name type="scientific">Candidatus Falkowbacteria bacterium RIFOXYA2_FULL_47_9</name>
    <dbReference type="NCBI Taxonomy" id="1797995"/>
    <lineage>
        <taxon>Bacteria</taxon>
        <taxon>Candidatus Falkowiibacteriota</taxon>
    </lineage>
</organism>
<dbReference type="InterPro" id="IPR025857">
    <property type="entry name" value="MacB_PCD"/>
</dbReference>
<reference evidence="10 11" key="1">
    <citation type="journal article" date="2016" name="Nat. Commun.">
        <title>Thousands of microbial genomes shed light on interconnected biogeochemical processes in an aquifer system.</title>
        <authorList>
            <person name="Anantharaman K."/>
            <person name="Brown C.T."/>
            <person name="Hug L.A."/>
            <person name="Sharon I."/>
            <person name="Castelle C.J."/>
            <person name="Probst A.J."/>
            <person name="Thomas B.C."/>
            <person name="Singh A."/>
            <person name="Wilkins M.J."/>
            <person name="Karaoz U."/>
            <person name="Brodie E.L."/>
            <person name="Williams K.H."/>
            <person name="Hubbard S.S."/>
            <person name="Banfield J.F."/>
        </authorList>
    </citation>
    <scope>NUCLEOTIDE SEQUENCE [LARGE SCALE GENOMIC DNA]</scope>
</reference>
<evidence type="ECO:0000256" key="7">
    <source>
        <dbReference type="SAM" id="Phobius"/>
    </source>
</evidence>
<evidence type="ECO:0000259" key="9">
    <source>
        <dbReference type="Pfam" id="PF12704"/>
    </source>
</evidence>
<evidence type="ECO:0000259" key="8">
    <source>
        <dbReference type="Pfam" id="PF02687"/>
    </source>
</evidence>
<comment type="caution">
    <text evidence="10">The sequence shown here is derived from an EMBL/GenBank/DDBJ whole genome shotgun (WGS) entry which is preliminary data.</text>
</comment>
<evidence type="ECO:0000256" key="1">
    <source>
        <dbReference type="ARBA" id="ARBA00004651"/>
    </source>
</evidence>
<feature type="transmembrane region" description="Helical" evidence="7">
    <location>
        <begin position="21"/>
        <end position="45"/>
    </location>
</feature>
<keyword evidence="3 7" id="KW-0812">Transmembrane</keyword>
<dbReference type="Proteomes" id="UP000178925">
    <property type="component" value="Unassembled WGS sequence"/>
</dbReference>
<dbReference type="GO" id="GO:0022857">
    <property type="term" value="F:transmembrane transporter activity"/>
    <property type="evidence" value="ECO:0007669"/>
    <property type="project" value="TreeGrafter"/>
</dbReference>
<evidence type="ECO:0000313" key="10">
    <source>
        <dbReference type="EMBL" id="OGF26672.1"/>
    </source>
</evidence>
<evidence type="ECO:0000256" key="3">
    <source>
        <dbReference type="ARBA" id="ARBA00022692"/>
    </source>
</evidence>
<keyword evidence="5 7" id="KW-0472">Membrane</keyword>
<comment type="subcellular location">
    <subcellularLocation>
        <location evidence="1">Cell membrane</location>
        <topology evidence="1">Multi-pass membrane protein</topology>
    </subcellularLocation>
</comment>
<feature type="domain" description="ABC3 transporter permease C-terminal" evidence="8">
    <location>
        <begin position="286"/>
        <end position="403"/>
    </location>
</feature>
<evidence type="ECO:0000313" key="11">
    <source>
        <dbReference type="Proteomes" id="UP000178925"/>
    </source>
</evidence>
<dbReference type="AlphaFoldDB" id="A0A1F5SJ51"/>
<keyword evidence="4 7" id="KW-1133">Transmembrane helix</keyword>
<dbReference type="Pfam" id="PF12704">
    <property type="entry name" value="MacB_PCD"/>
    <property type="match status" value="1"/>
</dbReference>
<name>A0A1F5SJ51_9BACT</name>
<dbReference type="Pfam" id="PF02687">
    <property type="entry name" value="FtsX"/>
    <property type="match status" value="1"/>
</dbReference>
<feature type="transmembrane region" description="Helical" evidence="7">
    <location>
        <begin position="281"/>
        <end position="306"/>
    </location>
</feature>
<accession>A0A1F5SJ51</accession>
<comment type="similarity">
    <text evidence="6">Belongs to the ABC-4 integral membrane protein family.</text>
</comment>
<dbReference type="STRING" id="1797995.A2242_01740"/>
<keyword evidence="2" id="KW-1003">Cell membrane</keyword>
<protein>
    <recommendedName>
        <fullName evidence="12">Multidrug ABC transporter substrate-binding protein</fullName>
    </recommendedName>
</protein>
<dbReference type="InterPro" id="IPR050250">
    <property type="entry name" value="Macrolide_Exporter_MacB"/>
</dbReference>
<feature type="domain" description="MacB-like periplasmic core" evidence="9">
    <location>
        <begin position="21"/>
        <end position="244"/>
    </location>
</feature>
<dbReference type="PANTHER" id="PTHR30572">
    <property type="entry name" value="MEMBRANE COMPONENT OF TRANSPORTER-RELATED"/>
    <property type="match status" value="1"/>
</dbReference>
<dbReference type="GO" id="GO:0005886">
    <property type="term" value="C:plasma membrane"/>
    <property type="evidence" value="ECO:0007669"/>
    <property type="project" value="UniProtKB-SubCell"/>
</dbReference>
<feature type="transmembrane region" description="Helical" evidence="7">
    <location>
        <begin position="365"/>
        <end position="393"/>
    </location>
</feature>
<sequence length="410" mass="44196">MNFFLLLKTSLQVLQTNRRRTLLTTLGIIIGVAAVIVVMSVGAGAQSLIFDQINSVGSNLIGVLPGYSEDNGPPASVMGVIVTSLKDEDAQAIKKIKEISAVTSYVRGVETVQWNGQKTDATFVGTTDDYVNVEDAQVVMGSFFDSVAASTISREAVLGWQVYQDLFGDQNPIGERVKIKRENFRVIGVMEKRGVQGFQNQDSLVFIPLKTAQKILLGINHVSMIRAKVIDERDVPAALAQVEDILRERHDIKPSKDNDFTARATTEALDVLGTITNALRFFLGGIAAISLVVGGIGIMNIMLVTVTERTREIGLRKAVGATKANVQSQFLFEAILLTILGGLIGIAIGVGISLLVAIVARYLGYNWAFVVTPISVIAGVGVSGLVGIVFGWYPARRAANFDPVVALRYE</sequence>
<evidence type="ECO:0000256" key="4">
    <source>
        <dbReference type="ARBA" id="ARBA00022989"/>
    </source>
</evidence>
<proteinExistence type="inferred from homology"/>
<dbReference type="EMBL" id="MFGC01000033">
    <property type="protein sequence ID" value="OGF26672.1"/>
    <property type="molecule type" value="Genomic_DNA"/>
</dbReference>
<evidence type="ECO:0000256" key="6">
    <source>
        <dbReference type="ARBA" id="ARBA00038076"/>
    </source>
</evidence>
<evidence type="ECO:0000256" key="5">
    <source>
        <dbReference type="ARBA" id="ARBA00023136"/>
    </source>
</evidence>
<evidence type="ECO:0000256" key="2">
    <source>
        <dbReference type="ARBA" id="ARBA00022475"/>
    </source>
</evidence>
<feature type="transmembrane region" description="Helical" evidence="7">
    <location>
        <begin position="330"/>
        <end position="359"/>
    </location>
</feature>
<evidence type="ECO:0008006" key="12">
    <source>
        <dbReference type="Google" id="ProtNLM"/>
    </source>
</evidence>
<dbReference type="PANTHER" id="PTHR30572:SF4">
    <property type="entry name" value="ABC TRANSPORTER PERMEASE YTRF"/>
    <property type="match status" value="1"/>
</dbReference>
<gene>
    <name evidence="10" type="ORF">A2242_01740</name>
</gene>